<feature type="domain" description="RNase H type-1" evidence="4">
    <location>
        <begin position="375"/>
        <end position="503"/>
    </location>
</feature>
<dbReference type="GO" id="GO:0004523">
    <property type="term" value="F:RNA-DNA hybrid ribonuclease activity"/>
    <property type="evidence" value="ECO:0007669"/>
    <property type="project" value="InterPro"/>
</dbReference>
<evidence type="ECO:0000313" key="5">
    <source>
        <dbReference type="EMBL" id="GBO01431.1"/>
    </source>
</evidence>
<dbReference type="InterPro" id="IPR036397">
    <property type="entry name" value="RNaseH_sf"/>
</dbReference>
<evidence type="ECO:0000313" key="6">
    <source>
        <dbReference type="Proteomes" id="UP000499080"/>
    </source>
</evidence>
<accession>A0A4Y2TN05</accession>
<keyword evidence="1" id="KW-0862">Zinc</keyword>
<keyword evidence="1" id="KW-0479">Metal-binding</keyword>
<evidence type="ECO:0000256" key="1">
    <source>
        <dbReference type="PROSITE-ProRule" id="PRU00047"/>
    </source>
</evidence>
<dbReference type="AlphaFoldDB" id="A0A4Y2TN05"/>
<dbReference type="InterPro" id="IPR001878">
    <property type="entry name" value="Znf_CCHC"/>
</dbReference>
<keyword evidence="6" id="KW-1185">Reference proteome</keyword>
<feature type="domain" description="CCHC-type" evidence="3">
    <location>
        <begin position="279"/>
        <end position="294"/>
    </location>
</feature>
<comment type="caution">
    <text evidence="5">The sequence shown here is derived from an EMBL/GenBank/DDBJ whole genome shotgun (WGS) entry which is preliminary data.</text>
</comment>
<dbReference type="Pfam" id="PF00075">
    <property type="entry name" value="RNase_H"/>
    <property type="match status" value="1"/>
</dbReference>
<dbReference type="Gene3D" id="3.30.420.10">
    <property type="entry name" value="Ribonuclease H-like superfamily/Ribonuclease H"/>
    <property type="match status" value="1"/>
</dbReference>
<protein>
    <recommendedName>
        <fullName evidence="7">CCHC-type domain-containing protein</fullName>
    </recommendedName>
</protein>
<name>A0A4Y2TN05_ARAVE</name>
<dbReference type="SUPFAM" id="SSF53098">
    <property type="entry name" value="Ribonuclease H-like"/>
    <property type="match status" value="1"/>
</dbReference>
<dbReference type="PROSITE" id="PS50158">
    <property type="entry name" value="ZF_CCHC"/>
    <property type="match status" value="2"/>
</dbReference>
<feature type="compositionally biased region" description="Basic residues" evidence="2">
    <location>
        <begin position="133"/>
        <end position="145"/>
    </location>
</feature>
<organism evidence="5 6">
    <name type="scientific">Araneus ventricosus</name>
    <name type="common">Orbweaver spider</name>
    <name type="synonym">Epeira ventricosa</name>
    <dbReference type="NCBI Taxonomy" id="182803"/>
    <lineage>
        <taxon>Eukaryota</taxon>
        <taxon>Metazoa</taxon>
        <taxon>Ecdysozoa</taxon>
        <taxon>Arthropoda</taxon>
        <taxon>Chelicerata</taxon>
        <taxon>Arachnida</taxon>
        <taxon>Araneae</taxon>
        <taxon>Araneomorphae</taxon>
        <taxon>Entelegynae</taxon>
        <taxon>Araneoidea</taxon>
        <taxon>Araneidae</taxon>
        <taxon>Araneus</taxon>
    </lineage>
</organism>
<evidence type="ECO:0008006" key="7">
    <source>
        <dbReference type="Google" id="ProtNLM"/>
    </source>
</evidence>
<dbReference type="GO" id="GO:0003676">
    <property type="term" value="F:nucleic acid binding"/>
    <property type="evidence" value="ECO:0007669"/>
    <property type="project" value="InterPro"/>
</dbReference>
<dbReference type="InterPro" id="IPR036875">
    <property type="entry name" value="Znf_CCHC_sf"/>
</dbReference>
<evidence type="ECO:0000259" key="3">
    <source>
        <dbReference type="PROSITE" id="PS50158"/>
    </source>
</evidence>
<keyword evidence="1" id="KW-0863">Zinc-finger</keyword>
<evidence type="ECO:0000259" key="4">
    <source>
        <dbReference type="PROSITE" id="PS50879"/>
    </source>
</evidence>
<reference evidence="5 6" key="1">
    <citation type="journal article" date="2019" name="Sci. Rep.">
        <title>Orb-weaving spider Araneus ventricosus genome elucidates the spidroin gene catalogue.</title>
        <authorList>
            <person name="Kono N."/>
            <person name="Nakamura H."/>
            <person name="Ohtoshi R."/>
            <person name="Moran D.A.P."/>
            <person name="Shinohara A."/>
            <person name="Yoshida Y."/>
            <person name="Fujiwara M."/>
            <person name="Mori M."/>
            <person name="Tomita M."/>
            <person name="Arakawa K."/>
        </authorList>
    </citation>
    <scope>NUCLEOTIDE SEQUENCE [LARGE SCALE GENOMIC DNA]</scope>
</reference>
<dbReference type="Gene3D" id="4.10.60.10">
    <property type="entry name" value="Zinc finger, CCHC-type"/>
    <property type="match status" value="1"/>
</dbReference>
<dbReference type="SUPFAM" id="SSF57756">
    <property type="entry name" value="Retrovirus zinc finger-like domains"/>
    <property type="match status" value="1"/>
</dbReference>
<dbReference type="GO" id="GO:0008270">
    <property type="term" value="F:zinc ion binding"/>
    <property type="evidence" value="ECO:0007669"/>
    <property type="project" value="UniProtKB-KW"/>
</dbReference>
<dbReference type="InterPro" id="IPR012337">
    <property type="entry name" value="RNaseH-like_sf"/>
</dbReference>
<evidence type="ECO:0000256" key="2">
    <source>
        <dbReference type="SAM" id="MobiDB-lite"/>
    </source>
</evidence>
<feature type="compositionally biased region" description="Polar residues" evidence="2">
    <location>
        <begin position="12"/>
        <end position="42"/>
    </location>
</feature>
<dbReference type="OrthoDB" id="10026072at2759"/>
<dbReference type="SMART" id="SM00343">
    <property type="entry name" value="ZnF_C2HC"/>
    <property type="match status" value="2"/>
</dbReference>
<dbReference type="Proteomes" id="UP000499080">
    <property type="component" value="Unassembled WGS sequence"/>
</dbReference>
<gene>
    <name evidence="5" type="ORF">AVEN_98736_1</name>
</gene>
<feature type="region of interest" description="Disordered" evidence="2">
    <location>
        <begin position="121"/>
        <end position="145"/>
    </location>
</feature>
<dbReference type="EMBL" id="BGPR01029571">
    <property type="protein sequence ID" value="GBO01431.1"/>
    <property type="molecule type" value="Genomic_DNA"/>
</dbReference>
<proteinExistence type="predicted"/>
<dbReference type="PROSITE" id="PS50879">
    <property type="entry name" value="RNASE_H_1"/>
    <property type="match status" value="1"/>
</dbReference>
<dbReference type="CDD" id="cd09276">
    <property type="entry name" value="Rnase_HI_RT_non_LTR"/>
    <property type="match status" value="1"/>
</dbReference>
<dbReference type="InterPro" id="IPR002156">
    <property type="entry name" value="RNaseH_domain"/>
</dbReference>
<feature type="region of interest" description="Disordered" evidence="2">
    <location>
        <begin position="1"/>
        <end position="48"/>
    </location>
</feature>
<feature type="domain" description="CCHC-type" evidence="3">
    <location>
        <begin position="303"/>
        <end position="318"/>
    </location>
</feature>
<sequence length="508" mass="56934">MSDKQTLDKTIVTEQLSESGGVESLTSRPADSQNLPKTNEQNDPFEGETPEIQGLLEKAMELEMEIQSAIYSSKATGTKQAEIRVPLKEIMKIVVQQQVMIGHLMGLLSTETRDRVPTFADVVSTPIGPPPKARARSRSKQHREHNVKVNNVKPIGRGGIVINTPTSEDIDKLILEFQKRDEIREKFDFAKPKLKDPSIVIFNVNEDLSKEEFIKGLKSQNEELIEANLVVRTSYKIRFGKNWVVSINPEAFNLVIKKPRINLNWSRLTFKENFRILQCFRCAKYGHTAERCRSEEFKEGGVCLCCGTKGHKERECQDSPKCINCSSHNANFKTTYDTDHSARSNNCKIRDKEIDLLISRTNYGHKFIILNENISNADFEVYTDGSRIEDETGFAVCIFQENNNIENHLYKLKSHNSVFQAELAAIHCAANWAASKNVSINIHTDSLSSIAAIKSASARSSFVNNIKQDLVKIKHLVGLSWVKAHVGIQGNELADQQAKLATTGGCGG</sequence>